<keyword evidence="2" id="KW-1185">Reference proteome</keyword>
<sequence length="54" mass="5993">MSGQRKDKRPSVIDIELTVRFYVKFSRCQPGATPGEGLQLAKLVWPSLAPGYTV</sequence>
<protein>
    <submittedName>
        <fullName evidence="1">Uncharacterized protein</fullName>
    </submittedName>
</protein>
<dbReference type="AlphaFoldDB" id="A0A379MTG2"/>
<organism evidence="1 2">
    <name type="scientific">Rikenella microfusus</name>
    <dbReference type="NCBI Taxonomy" id="28139"/>
    <lineage>
        <taxon>Bacteria</taxon>
        <taxon>Pseudomonadati</taxon>
        <taxon>Bacteroidota</taxon>
        <taxon>Bacteroidia</taxon>
        <taxon>Bacteroidales</taxon>
        <taxon>Rikenellaceae</taxon>
        <taxon>Rikenella</taxon>
    </lineage>
</organism>
<proteinExistence type="predicted"/>
<reference evidence="1 2" key="1">
    <citation type="submission" date="2018-06" db="EMBL/GenBank/DDBJ databases">
        <authorList>
            <consortium name="Pathogen Informatics"/>
            <person name="Doyle S."/>
        </authorList>
    </citation>
    <scope>NUCLEOTIDE SEQUENCE [LARGE SCALE GENOMIC DNA]</scope>
    <source>
        <strain evidence="1 2">NCTC11190</strain>
    </source>
</reference>
<evidence type="ECO:0000313" key="2">
    <source>
        <dbReference type="Proteomes" id="UP000255233"/>
    </source>
</evidence>
<dbReference type="EMBL" id="UGVL01000001">
    <property type="protein sequence ID" value="SUE33912.1"/>
    <property type="molecule type" value="Genomic_DNA"/>
</dbReference>
<name>A0A379MTG2_9BACT</name>
<dbReference type="Proteomes" id="UP000255233">
    <property type="component" value="Unassembled WGS sequence"/>
</dbReference>
<evidence type="ECO:0000313" key="1">
    <source>
        <dbReference type="EMBL" id="SUE33912.1"/>
    </source>
</evidence>
<accession>A0A379MTG2</accession>
<gene>
    <name evidence="1" type="ORF">NCTC11190_01126</name>
</gene>